<evidence type="ECO:0008006" key="4">
    <source>
        <dbReference type="Google" id="ProtNLM"/>
    </source>
</evidence>
<organism evidence="2 3">
    <name type="scientific">Ohessyouella blattaphilus</name>
    <dbReference type="NCBI Taxonomy" id="2949333"/>
    <lineage>
        <taxon>Bacteria</taxon>
        <taxon>Bacillati</taxon>
        <taxon>Bacillota</taxon>
        <taxon>Clostridia</taxon>
        <taxon>Lachnospirales</taxon>
        <taxon>Lachnospiraceae</taxon>
        <taxon>Ohessyouella</taxon>
    </lineage>
</organism>
<evidence type="ECO:0000256" key="1">
    <source>
        <dbReference type="SAM" id="Phobius"/>
    </source>
</evidence>
<accession>A0ABT1EDH0</accession>
<comment type="caution">
    <text evidence="2">The sequence shown here is derived from an EMBL/GenBank/DDBJ whole genome shotgun (WGS) entry which is preliminary data.</text>
</comment>
<sequence length="270" mass="31171">MTIYHYLCYALIYSFLGWCTEVAYAAIKEKRFVNRGFLNGPICPIYGVGVVLAIILCQPFTETTLLLFFVSMTVVTLSELVAGFLMDKLFHHKWWDYSNTPFNIGGYVCLPFSLIWGVVCVFILKVFQPLVERFVNFVPRTLGMILVILFLLTLVVDTTVTTVATMNLNKQLESMQRIASELHQLSDKIGINIYSAMDSTNLAEIYEKVTDDQQERIKELAAKYKDLLKGNIIRDRLLRAFPKMESRRDHEMLETLKERVRKIKTNSKKK</sequence>
<keyword evidence="3" id="KW-1185">Reference proteome</keyword>
<dbReference type="Proteomes" id="UP001523565">
    <property type="component" value="Unassembled WGS sequence"/>
</dbReference>
<feature type="transmembrane region" description="Helical" evidence="1">
    <location>
        <begin position="102"/>
        <end position="124"/>
    </location>
</feature>
<reference evidence="2 3" key="1">
    <citation type="journal article" date="2022" name="Genome Biol. Evol.">
        <title>Host diet, physiology and behaviors set the stage for Lachnospiraceae cladogenesis.</title>
        <authorList>
            <person name="Vera-Ponce De Leon A."/>
            <person name="Schneider M."/>
            <person name="Jahnes B.C."/>
            <person name="Sadowski V."/>
            <person name="Camuy-Velez L.A."/>
            <person name="Duan J."/>
            <person name="Sabree Z.L."/>
        </authorList>
    </citation>
    <scope>NUCLEOTIDE SEQUENCE [LARGE SCALE GENOMIC DNA]</scope>
    <source>
        <strain evidence="2 3">PAL227</strain>
    </source>
</reference>
<keyword evidence="1" id="KW-0812">Transmembrane</keyword>
<proteinExistence type="predicted"/>
<keyword evidence="1" id="KW-1133">Transmembrane helix</keyword>
<evidence type="ECO:0000313" key="3">
    <source>
        <dbReference type="Proteomes" id="UP001523565"/>
    </source>
</evidence>
<feature type="transmembrane region" description="Helical" evidence="1">
    <location>
        <begin position="6"/>
        <end position="26"/>
    </location>
</feature>
<feature type="transmembrane region" description="Helical" evidence="1">
    <location>
        <begin position="144"/>
        <end position="168"/>
    </location>
</feature>
<gene>
    <name evidence="2" type="ORF">NK118_00595</name>
</gene>
<dbReference type="EMBL" id="JAMZFV010000001">
    <property type="protein sequence ID" value="MCP1108749.1"/>
    <property type="molecule type" value="Genomic_DNA"/>
</dbReference>
<evidence type="ECO:0000313" key="2">
    <source>
        <dbReference type="EMBL" id="MCP1108749.1"/>
    </source>
</evidence>
<dbReference type="RefSeq" id="WP_262067656.1">
    <property type="nucleotide sequence ID" value="NZ_JAMXOC010000001.1"/>
</dbReference>
<feature type="transmembrane region" description="Helical" evidence="1">
    <location>
        <begin position="38"/>
        <end position="61"/>
    </location>
</feature>
<dbReference type="InterPro" id="IPR010540">
    <property type="entry name" value="CmpB_TMEM229"/>
</dbReference>
<keyword evidence="1" id="KW-0472">Membrane</keyword>
<protein>
    <recommendedName>
        <fullName evidence="4">ABC transporter permease</fullName>
    </recommendedName>
</protein>
<dbReference type="Pfam" id="PF06541">
    <property type="entry name" value="ABC_trans_CmpB"/>
    <property type="match status" value="1"/>
</dbReference>
<name>A0ABT1EDH0_9FIRM</name>
<feature type="transmembrane region" description="Helical" evidence="1">
    <location>
        <begin position="67"/>
        <end position="90"/>
    </location>
</feature>